<dbReference type="EMBL" id="QPFP01000007">
    <property type="protein sequence ID" value="TEB35360.1"/>
    <property type="molecule type" value="Genomic_DNA"/>
</dbReference>
<evidence type="ECO:0000313" key="3">
    <source>
        <dbReference type="EMBL" id="TEB35360.1"/>
    </source>
</evidence>
<comment type="caution">
    <text evidence="3">The sequence shown here is derived from an EMBL/GenBank/DDBJ whole genome shotgun (WGS) entry which is preliminary data.</text>
</comment>
<keyword evidence="2" id="KW-1133">Transmembrane helix</keyword>
<keyword evidence="2" id="KW-0812">Transmembrane</keyword>
<dbReference type="AlphaFoldDB" id="A0A4Y7TMG2"/>
<organism evidence="3 4">
    <name type="scientific">Coprinellus micaceus</name>
    <name type="common">Glistening ink-cap mushroom</name>
    <name type="synonym">Coprinus micaceus</name>
    <dbReference type="NCBI Taxonomy" id="71717"/>
    <lineage>
        <taxon>Eukaryota</taxon>
        <taxon>Fungi</taxon>
        <taxon>Dikarya</taxon>
        <taxon>Basidiomycota</taxon>
        <taxon>Agaricomycotina</taxon>
        <taxon>Agaricomycetes</taxon>
        <taxon>Agaricomycetidae</taxon>
        <taxon>Agaricales</taxon>
        <taxon>Agaricineae</taxon>
        <taxon>Psathyrellaceae</taxon>
        <taxon>Coprinellus</taxon>
    </lineage>
</organism>
<protein>
    <submittedName>
        <fullName evidence="3">Uncharacterized protein</fullName>
    </submittedName>
</protein>
<reference evidence="3 4" key="1">
    <citation type="journal article" date="2019" name="Nat. Ecol. Evol.">
        <title>Megaphylogeny resolves global patterns of mushroom evolution.</title>
        <authorList>
            <person name="Varga T."/>
            <person name="Krizsan K."/>
            <person name="Foldi C."/>
            <person name="Dima B."/>
            <person name="Sanchez-Garcia M."/>
            <person name="Sanchez-Ramirez S."/>
            <person name="Szollosi G.J."/>
            <person name="Szarkandi J.G."/>
            <person name="Papp V."/>
            <person name="Albert L."/>
            <person name="Andreopoulos W."/>
            <person name="Angelini C."/>
            <person name="Antonin V."/>
            <person name="Barry K.W."/>
            <person name="Bougher N.L."/>
            <person name="Buchanan P."/>
            <person name="Buyck B."/>
            <person name="Bense V."/>
            <person name="Catcheside P."/>
            <person name="Chovatia M."/>
            <person name="Cooper J."/>
            <person name="Damon W."/>
            <person name="Desjardin D."/>
            <person name="Finy P."/>
            <person name="Geml J."/>
            <person name="Haridas S."/>
            <person name="Hughes K."/>
            <person name="Justo A."/>
            <person name="Karasinski D."/>
            <person name="Kautmanova I."/>
            <person name="Kiss B."/>
            <person name="Kocsube S."/>
            <person name="Kotiranta H."/>
            <person name="LaButti K.M."/>
            <person name="Lechner B.E."/>
            <person name="Liimatainen K."/>
            <person name="Lipzen A."/>
            <person name="Lukacs Z."/>
            <person name="Mihaltcheva S."/>
            <person name="Morgado L.N."/>
            <person name="Niskanen T."/>
            <person name="Noordeloos M.E."/>
            <person name="Ohm R.A."/>
            <person name="Ortiz-Santana B."/>
            <person name="Ovrebo C."/>
            <person name="Racz N."/>
            <person name="Riley R."/>
            <person name="Savchenko A."/>
            <person name="Shiryaev A."/>
            <person name="Soop K."/>
            <person name="Spirin V."/>
            <person name="Szebenyi C."/>
            <person name="Tomsovsky M."/>
            <person name="Tulloss R.E."/>
            <person name="Uehling J."/>
            <person name="Grigoriev I.V."/>
            <person name="Vagvolgyi C."/>
            <person name="Papp T."/>
            <person name="Martin F.M."/>
            <person name="Miettinen O."/>
            <person name="Hibbett D.S."/>
            <person name="Nagy L.G."/>
        </authorList>
    </citation>
    <scope>NUCLEOTIDE SEQUENCE [LARGE SCALE GENOMIC DNA]</scope>
    <source>
        <strain evidence="3 4">FP101781</strain>
    </source>
</reference>
<feature type="transmembrane region" description="Helical" evidence="2">
    <location>
        <begin position="27"/>
        <end position="47"/>
    </location>
</feature>
<evidence type="ECO:0000256" key="1">
    <source>
        <dbReference type="SAM" id="Coils"/>
    </source>
</evidence>
<keyword evidence="2" id="KW-0472">Membrane</keyword>
<dbReference type="Proteomes" id="UP000298030">
    <property type="component" value="Unassembled WGS sequence"/>
</dbReference>
<keyword evidence="1" id="KW-0175">Coiled coil</keyword>
<accession>A0A4Y7TMG2</accession>
<dbReference type="OrthoDB" id="3232130at2759"/>
<name>A0A4Y7TMG2_COPMI</name>
<evidence type="ECO:0000313" key="4">
    <source>
        <dbReference type="Proteomes" id="UP000298030"/>
    </source>
</evidence>
<evidence type="ECO:0000256" key="2">
    <source>
        <dbReference type="SAM" id="Phobius"/>
    </source>
</evidence>
<keyword evidence="4" id="KW-1185">Reference proteome</keyword>
<gene>
    <name evidence="3" type="ORF">FA13DRAFT_1336693</name>
</gene>
<proteinExistence type="predicted"/>
<feature type="coiled-coil region" evidence="1">
    <location>
        <begin position="51"/>
        <end position="99"/>
    </location>
</feature>
<dbReference type="SUPFAM" id="SSF57997">
    <property type="entry name" value="Tropomyosin"/>
    <property type="match status" value="1"/>
</dbReference>
<sequence>MSSLSTNSPMRVDDQQTPERRSYPASVHFAFVGGLLLPLAVIPYLLGRRQTSVVRNRLQEAERVLQAVEHELKAATRELQALRSKQTNSSSQIKQLQESVDEFDESTGKLQADGIEGQKTLLQYVVELERDLESSKTLHSNSMREVGRSLGSVAGFMHELELGLGMTRRGEDPRGIDRIRATAAKLQRGSSTADR</sequence>